<dbReference type="PANTHER" id="PTHR32428:SF2">
    <property type="entry name" value="TARGET OF RAPAMYCIN COMPLEX 2 SUBUNIT BIT61-RELATED"/>
    <property type="match status" value="1"/>
</dbReference>
<dbReference type="InterPro" id="IPR013745">
    <property type="entry name" value="Bit61/PRR5"/>
</dbReference>
<dbReference type="GO" id="GO:0038203">
    <property type="term" value="P:TORC2 signaling"/>
    <property type="evidence" value="ECO:0007669"/>
    <property type="project" value="TreeGrafter"/>
</dbReference>
<feature type="region of interest" description="Disordered" evidence="1">
    <location>
        <begin position="232"/>
        <end position="304"/>
    </location>
</feature>
<proteinExistence type="predicted"/>
<dbReference type="RefSeq" id="XP_043007291.1">
    <property type="nucleotide sequence ID" value="XM_043154833.1"/>
</dbReference>
<protein>
    <recommendedName>
        <fullName evidence="4">HbrB-domain-containing protein</fullName>
    </recommendedName>
</protein>
<dbReference type="EMBL" id="CM032186">
    <property type="protein sequence ID" value="KAG7090821.1"/>
    <property type="molecule type" value="Genomic_DNA"/>
</dbReference>
<sequence length="388" mass="42787">MPSLSSSDPWGALHVNLLPLFNVLKFWYHREDLNQYVKQHIAAVVSASPSRSVATLENDTIELLTSGMVTLNAKLNGVEDDKLVGRVVDRWGFFWDQVLTYVEGVLLPLQNDPLLSALYRNRPSSPRRQVTQGSTGLNNAPTPSIDIRTLALRSFRDKIILPLSGRLYTRLAIWVKQEDSPDFPSRLHQMLLVLSAQARSRPPAFSLTAPPPLPAPGETAVNDLLRIVRSPRSMRSHLKARGGQSLKSRDVSPRAPSFLSGGVPRDRRGRIAVKSNAQDTLHSTTRDQGDPSGDETPRTIAAGNLLEMERERGREILDSLRSPDIETAAAYASSGGWGLGAGKVDSSKQTQEEDELLDWDQAQAVVEEMIGMEQATAVQSTASRRRMT</sequence>
<gene>
    <name evidence="2" type="ORF">E1B28_009904</name>
</gene>
<dbReference type="OrthoDB" id="2290221at2759"/>
<dbReference type="AlphaFoldDB" id="A0A9P7RW04"/>
<comment type="caution">
    <text evidence="2">The sequence shown here is derived from an EMBL/GenBank/DDBJ whole genome shotgun (WGS) entry which is preliminary data.</text>
</comment>
<keyword evidence="3" id="KW-1185">Reference proteome</keyword>
<reference evidence="2" key="1">
    <citation type="journal article" date="2021" name="Genome Biol. Evol.">
        <title>The assembled and annotated genome of the fairy-ring fungus Marasmius oreades.</title>
        <authorList>
            <person name="Hiltunen M."/>
            <person name="Ament-Velasquez S.L."/>
            <person name="Johannesson H."/>
        </authorList>
    </citation>
    <scope>NUCLEOTIDE SEQUENCE</scope>
    <source>
        <strain evidence="2">03SP1</strain>
    </source>
</reference>
<dbReference type="Pfam" id="PF08539">
    <property type="entry name" value="HbrB"/>
    <property type="match status" value="1"/>
</dbReference>
<feature type="region of interest" description="Disordered" evidence="1">
    <location>
        <begin position="336"/>
        <end position="355"/>
    </location>
</feature>
<organism evidence="2 3">
    <name type="scientific">Marasmius oreades</name>
    <name type="common">fairy-ring Marasmius</name>
    <dbReference type="NCBI Taxonomy" id="181124"/>
    <lineage>
        <taxon>Eukaryota</taxon>
        <taxon>Fungi</taxon>
        <taxon>Dikarya</taxon>
        <taxon>Basidiomycota</taxon>
        <taxon>Agaricomycotina</taxon>
        <taxon>Agaricomycetes</taxon>
        <taxon>Agaricomycetidae</taxon>
        <taxon>Agaricales</taxon>
        <taxon>Marasmiineae</taxon>
        <taxon>Marasmiaceae</taxon>
        <taxon>Marasmius</taxon>
    </lineage>
</organism>
<dbReference type="PANTHER" id="PTHR32428">
    <property type="entry name" value="TARGET OF RAPAMYCIN COMPLEX 2 SUBUNIT BIT61-RELATED"/>
    <property type="match status" value="1"/>
</dbReference>
<accession>A0A9P7RW04</accession>
<evidence type="ECO:0000313" key="2">
    <source>
        <dbReference type="EMBL" id="KAG7090821.1"/>
    </source>
</evidence>
<evidence type="ECO:0000256" key="1">
    <source>
        <dbReference type="SAM" id="MobiDB-lite"/>
    </source>
</evidence>
<evidence type="ECO:0008006" key="4">
    <source>
        <dbReference type="Google" id="ProtNLM"/>
    </source>
</evidence>
<dbReference type="GO" id="GO:0031932">
    <property type="term" value="C:TORC2 complex"/>
    <property type="evidence" value="ECO:0007669"/>
    <property type="project" value="TreeGrafter"/>
</dbReference>
<evidence type="ECO:0000313" key="3">
    <source>
        <dbReference type="Proteomes" id="UP001049176"/>
    </source>
</evidence>
<name>A0A9P7RW04_9AGAR</name>
<dbReference type="GeneID" id="66078980"/>
<dbReference type="Proteomes" id="UP001049176">
    <property type="component" value="Chromosome 6"/>
</dbReference>